<organism evidence="2 3">
    <name type="scientific">Streptacidiphilus monticola</name>
    <dbReference type="NCBI Taxonomy" id="2161674"/>
    <lineage>
        <taxon>Bacteria</taxon>
        <taxon>Bacillati</taxon>
        <taxon>Actinomycetota</taxon>
        <taxon>Actinomycetes</taxon>
        <taxon>Kitasatosporales</taxon>
        <taxon>Streptomycetaceae</taxon>
        <taxon>Streptacidiphilus</taxon>
    </lineage>
</organism>
<keyword evidence="1" id="KW-0732">Signal</keyword>
<name>A0ABW1FUJ3_9ACTN</name>
<evidence type="ECO:0000313" key="2">
    <source>
        <dbReference type="EMBL" id="MFC5905665.1"/>
    </source>
</evidence>
<dbReference type="Proteomes" id="UP001596174">
    <property type="component" value="Unassembled WGS sequence"/>
</dbReference>
<feature type="signal peptide" evidence="1">
    <location>
        <begin position="1"/>
        <end position="19"/>
    </location>
</feature>
<evidence type="ECO:0000313" key="3">
    <source>
        <dbReference type="Proteomes" id="UP001596174"/>
    </source>
</evidence>
<feature type="chain" id="PRO_5047304353" evidence="1">
    <location>
        <begin position="20"/>
        <end position="825"/>
    </location>
</feature>
<gene>
    <name evidence="2" type="ORF">ACFP3V_00300</name>
</gene>
<sequence length="825" mass="84912">MTLLLAGGALGTASAPASASEPPNPTVAVSLDAADGSVSDLVVDDARQVVLLACGNGVLETLDYTGQTVDAEYLPGVGALALDPATGHVYATQESEHAIAVATADGVQNSIDLGSGVTPLTVAYGDGRVWFGYRSADGTVGVGSLDPTAAPAAVDLHAVPGVWSQVPQLAADDSRLVAAAGGTVSVLSLDAGHAEARASRMVSATGDVRQALLSPDGTAVLLPGLTGDTAAALSTDDLSSLGEYSGAAASAAVAADGSVVTASGAQVTLHRPGSFDADRTWNLGAPTVGLHNLAWTRDRSHLFAVTADPATGLGITLHLGFDPDLTPSQLTVSAVGNPPTVQGRLTAGGVPVTGAKVRIRRGTTQVLAEPTLDSDGRFSFTDEALTPGDYTYTADFGGSDTLQPTVARSTTTVPPIRSSIAYTKVPGQVLGGQAVQLQGTFAVAAGGYDPDRAAIASWVTGPDAPGGREAATQHSGNTFEVLDTPAKPGVYTYTTWYQGDGTDAYVGGSKTTATVTVVRLATTLTLRQSTTSTVVGSAVTVHGTVALSGAPYDDGAWVHVLRYSPAHPSGEALPDLWTTAAKGWSFDLTDRPESIGAYRYHFSFPGSARHEPATADAVLAATGRDPGLTLNTDATRYGYGSRGTVTVGIGRHYTGTVSIWAQPSGGARVLLRKVYLSNDASLAIPYTFTRNTTFTAGYSGDTGYSAVSRIRTVTTSARLSTALRGWYTSSGSWRVYHRTAKKQLSVALAAPQPGKCVRVTVQQYVSGRWKTVRSTACARLASNSTLLWTVPFATPVGAKYRVAAASYAGPNPAATGPWLYFTVRK</sequence>
<protein>
    <submittedName>
        <fullName evidence="2">Carboxypeptidase-like regulatory domain-containing protein</fullName>
    </submittedName>
</protein>
<proteinExistence type="predicted"/>
<dbReference type="RefSeq" id="WP_380578316.1">
    <property type="nucleotide sequence ID" value="NZ_JBHSQJ010000001.1"/>
</dbReference>
<accession>A0ABW1FUJ3</accession>
<reference evidence="3" key="1">
    <citation type="journal article" date="2019" name="Int. J. Syst. Evol. Microbiol.">
        <title>The Global Catalogue of Microorganisms (GCM) 10K type strain sequencing project: providing services to taxonomists for standard genome sequencing and annotation.</title>
        <authorList>
            <consortium name="The Broad Institute Genomics Platform"/>
            <consortium name="The Broad Institute Genome Sequencing Center for Infectious Disease"/>
            <person name="Wu L."/>
            <person name="Ma J."/>
        </authorList>
    </citation>
    <scope>NUCLEOTIDE SEQUENCE [LARGE SCALE GENOMIC DNA]</scope>
    <source>
        <strain evidence="3">JCM 4816</strain>
    </source>
</reference>
<dbReference type="EMBL" id="JBHSQJ010000001">
    <property type="protein sequence ID" value="MFC5905665.1"/>
    <property type="molecule type" value="Genomic_DNA"/>
</dbReference>
<dbReference type="SUPFAM" id="SSF63825">
    <property type="entry name" value="YWTD domain"/>
    <property type="match status" value="1"/>
</dbReference>
<evidence type="ECO:0000256" key="1">
    <source>
        <dbReference type="SAM" id="SignalP"/>
    </source>
</evidence>
<comment type="caution">
    <text evidence="2">The sequence shown here is derived from an EMBL/GenBank/DDBJ whole genome shotgun (WGS) entry which is preliminary data.</text>
</comment>
<keyword evidence="3" id="KW-1185">Reference proteome</keyword>
<dbReference type="PROSITE" id="PS50194">
    <property type="entry name" value="FILAMIN_REPEAT"/>
    <property type="match status" value="1"/>
</dbReference>
<dbReference type="InterPro" id="IPR017868">
    <property type="entry name" value="Filamin/ABP280_repeat-like"/>
</dbReference>